<comment type="caution">
    <text evidence="1">The sequence shown here is derived from an EMBL/GenBank/DDBJ whole genome shotgun (WGS) entry which is preliminary data.</text>
</comment>
<dbReference type="EMBL" id="BMVC01000035">
    <property type="protein sequence ID" value="GHD19660.1"/>
    <property type="molecule type" value="Genomic_DNA"/>
</dbReference>
<protein>
    <submittedName>
        <fullName evidence="1">Uncharacterized protein</fullName>
    </submittedName>
</protein>
<evidence type="ECO:0000313" key="1">
    <source>
        <dbReference type="EMBL" id="GHD19660.1"/>
    </source>
</evidence>
<name>A0A918X9A6_9ACTN</name>
<sequence>MTQRPRLLVAGTFRCTVTAHGAANGQTVAFVLGEHQTPSPVLACQWLRDRARWIADRLDPDLPTTAVPLPALYVVAPDVPDAPTALRDWSRDVVRQGNAVIQLDQGQGIRFMARDDTTAYELSAVPVAVPSPVLPAESVGVP</sequence>
<organism evidence="1 2">
    <name type="scientific">Streptomyces finlayi</name>
    <dbReference type="NCBI Taxonomy" id="67296"/>
    <lineage>
        <taxon>Bacteria</taxon>
        <taxon>Bacillati</taxon>
        <taxon>Actinomycetota</taxon>
        <taxon>Actinomycetes</taxon>
        <taxon>Kitasatosporales</taxon>
        <taxon>Streptomycetaceae</taxon>
        <taxon>Streptomyces</taxon>
    </lineage>
</organism>
<gene>
    <name evidence="1" type="ORF">GCM10010334_83550</name>
</gene>
<accession>A0A918X9A6</accession>
<reference evidence="1" key="1">
    <citation type="journal article" date="2014" name="Int. J. Syst. Evol. Microbiol.">
        <title>Complete genome sequence of Corynebacterium casei LMG S-19264T (=DSM 44701T), isolated from a smear-ripened cheese.</title>
        <authorList>
            <consortium name="US DOE Joint Genome Institute (JGI-PGF)"/>
            <person name="Walter F."/>
            <person name="Albersmeier A."/>
            <person name="Kalinowski J."/>
            <person name="Ruckert C."/>
        </authorList>
    </citation>
    <scope>NUCLEOTIDE SEQUENCE</scope>
    <source>
        <strain evidence="1">JCM 4637</strain>
    </source>
</reference>
<dbReference type="Proteomes" id="UP000638353">
    <property type="component" value="Unassembled WGS sequence"/>
</dbReference>
<evidence type="ECO:0000313" key="2">
    <source>
        <dbReference type="Proteomes" id="UP000638353"/>
    </source>
</evidence>
<proteinExistence type="predicted"/>
<dbReference type="AlphaFoldDB" id="A0A918X9A6"/>
<reference evidence="1" key="2">
    <citation type="submission" date="2020-09" db="EMBL/GenBank/DDBJ databases">
        <authorList>
            <person name="Sun Q."/>
            <person name="Ohkuma M."/>
        </authorList>
    </citation>
    <scope>NUCLEOTIDE SEQUENCE</scope>
    <source>
        <strain evidence="1">JCM 4637</strain>
    </source>
</reference>